<evidence type="ECO:0000313" key="2">
    <source>
        <dbReference type="EMBL" id="JAR90699.1"/>
    </source>
</evidence>
<sequence>MSAALPLHFVTLNVRGLCSRRKQYQLLRLFREEKVDVAAVQETKLSSDESIAEALEPFMKEYEICVNQAIGVSAGCFLFFRKQLDMSSVSVFIDLEGRLISCDLSFRQMNWRFICLYAPNTPKERTSFFGILVPLLRTDRTIVLMGDFNCVCNVDDRSVSATRYDRSATVLQSMLQEHNLADVAYRKGEPICYTHFQGISHARLDRIYVSGSIIDSMTDYHVKPVFFSDHCLVTACFGPRRHRSVYQQWDFWKLNVKLLKDMSFSRKIPMVLSQILEKFDMHIFAKWDSFKQETKNHAIERSTIISYINKQEQRELHKNLITLYELECLNPGEYSDDVNVVRGQLQKYETEKYRGALIRSRKKRFFHGEQPTKRSLDDERRYALTKEIVEINNNGSTLTDPTEIVKSFHQLYTNIFGTLIPTKEKSEVEHLLSQMPILDETDRELIDGPITLEEIKAAIKSLPNGKTPGPDGLSGEFYKTYADIISPVLLAVFHEAFVQRALPPSFYHGHTVLIPKTKDAEMLKKMENYRPISLCNVDYKIYAKILNDRLQCVIETLIGKHQTCGIRGRAIQTNIHVARSVLECVSDNNDQVAFVQIDLTKAFDRVSHSFLFTLLNHINVGTTLLDGIKLCYSNCSTRLVINNILSNEIKIKSSVRQGCPLSPLLFALYLEPLCLSIINNESIQGYSLGNVEVKVLAYADDVAFFCTDKRSVERALDLTARYCEVTGASVNPAKCNGFWYGSWATKPSLFAGIAWNRNPLTYLGVPLSQIRSNVTYWSSLTTTLKKKTDAWRGRDISIFARASVCNVFLASKLMYVLQVLHCSRTNIQKIHRIFATFIWCSTWEPIKRDNLFLPLECGGLGLCHIFVRQLVSRFFFFKNINHDFLRVMLQRRLSGSLNYLIVSTVESSQGTPWGFLKEVVDTLSFLKARFSLEYLFTVSRKALSRSIKESLFPLPLYRTRLTLEPINDVFKRVKKMGVPPSTKTFFFKLHTSTLPVKTYLEEKGIFVPWTVNCRLCNKPETIEHCFIYCNDAFLFWDVLQRTLQKDLVLNDYNLRFLPFSENETVPYDMFALLGLHSLWKCRMIDRHAEKPRTTKSLFLEQVAQVRSVYASKFNQPDWFPMFDKCLGLPNF</sequence>
<dbReference type="GO" id="GO:0071897">
    <property type="term" value="P:DNA biosynthetic process"/>
    <property type="evidence" value="ECO:0007669"/>
    <property type="project" value="UniProtKB-ARBA"/>
</dbReference>
<proteinExistence type="predicted"/>
<dbReference type="SUPFAM" id="SSF56672">
    <property type="entry name" value="DNA/RNA polymerases"/>
    <property type="match status" value="1"/>
</dbReference>
<name>A0A147BIT4_IXORI</name>
<dbReference type="Pfam" id="PF13966">
    <property type="entry name" value="zf-RVT"/>
    <property type="match status" value="1"/>
</dbReference>
<dbReference type="GO" id="GO:0003824">
    <property type="term" value="F:catalytic activity"/>
    <property type="evidence" value="ECO:0007669"/>
    <property type="project" value="InterPro"/>
</dbReference>
<protein>
    <submittedName>
        <fullName evidence="2">Putative tick transposon</fullName>
    </submittedName>
</protein>
<dbReference type="Pfam" id="PF03372">
    <property type="entry name" value="Exo_endo_phos"/>
    <property type="match status" value="1"/>
</dbReference>
<dbReference type="CDD" id="cd09076">
    <property type="entry name" value="L1-EN"/>
    <property type="match status" value="1"/>
</dbReference>
<accession>A0A147BIT4</accession>
<dbReference type="Gene3D" id="3.60.10.10">
    <property type="entry name" value="Endonuclease/exonuclease/phosphatase"/>
    <property type="match status" value="1"/>
</dbReference>
<dbReference type="InterPro" id="IPR036691">
    <property type="entry name" value="Endo/exonu/phosph_ase_sf"/>
</dbReference>
<dbReference type="InterPro" id="IPR043502">
    <property type="entry name" value="DNA/RNA_pol_sf"/>
</dbReference>
<dbReference type="InterPro" id="IPR026960">
    <property type="entry name" value="RVT-Znf"/>
</dbReference>
<organism evidence="2">
    <name type="scientific">Ixodes ricinus</name>
    <name type="common">Common tick</name>
    <name type="synonym">Acarus ricinus</name>
    <dbReference type="NCBI Taxonomy" id="34613"/>
    <lineage>
        <taxon>Eukaryota</taxon>
        <taxon>Metazoa</taxon>
        <taxon>Ecdysozoa</taxon>
        <taxon>Arthropoda</taxon>
        <taxon>Chelicerata</taxon>
        <taxon>Arachnida</taxon>
        <taxon>Acari</taxon>
        <taxon>Parasitiformes</taxon>
        <taxon>Ixodida</taxon>
        <taxon>Ixodoidea</taxon>
        <taxon>Ixodidae</taxon>
        <taxon>Ixodinae</taxon>
        <taxon>Ixodes</taxon>
    </lineage>
</organism>
<dbReference type="PANTHER" id="PTHR31635">
    <property type="entry name" value="REVERSE TRANSCRIPTASE DOMAIN-CONTAINING PROTEIN-RELATED"/>
    <property type="match status" value="1"/>
</dbReference>
<dbReference type="CDD" id="cd01650">
    <property type="entry name" value="RT_nLTR_like"/>
    <property type="match status" value="1"/>
</dbReference>
<feature type="domain" description="Reverse transcriptase" evidence="1">
    <location>
        <begin position="495"/>
        <end position="767"/>
    </location>
</feature>
<dbReference type="EMBL" id="GEGO01004705">
    <property type="protein sequence ID" value="JAR90699.1"/>
    <property type="molecule type" value="Transcribed_RNA"/>
</dbReference>
<reference evidence="2" key="1">
    <citation type="journal article" date="2018" name="PLoS Negl. Trop. Dis.">
        <title>Sialome diversity of ticks revealed by RNAseq of single tick salivary glands.</title>
        <authorList>
            <person name="Perner J."/>
            <person name="Kropackova S."/>
            <person name="Kopacek P."/>
            <person name="Ribeiro J.M."/>
        </authorList>
    </citation>
    <scope>NUCLEOTIDE SEQUENCE</scope>
    <source>
        <strain evidence="2">Siblings of single egg batch collected in Ceske Budejovice</strain>
        <tissue evidence="2">Salivary glands</tissue>
    </source>
</reference>
<dbReference type="PANTHER" id="PTHR31635:SF196">
    <property type="entry name" value="REVERSE TRANSCRIPTASE DOMAIN-CONTAINING PROTEIN-RELATED"/>
    <property type="match status" value="1"/>
</dbReference>
<dbReference type="SUPFAM" id="SSF56219">
    <property type="entry name" value="DNase I-like"/>
    <property type="match status" value="1"/>
</dbReference>
<dbReference type="Pfam" id="PF00078">
    <property type="entry name" value="RVT_1"/>
    <property type="match status" value="1"/>
</dbReference>
<dbReference type="InterPro" id="IPR000477">
    <property type="entry name" value="RT_dom"/>
</dbReference>
<dbReference type="AlphaFoldDB" id="A0A147BIT4"/>
<evidence type="ECO:0000259" key="1">
    <source>
        <dbReference type="PROSITE" id="PS50878"/>
    </source>
</evidence>
<dbReference type="PROSITE" id="PS50878">
    <property type="entry name" value="RT_POL"/>
    <property type="match status" value="1"/>
</dbReference>
<dbReference type="InterPro" id="IPR005135">
    <property type="entry name" value="Endo/exonuclease/phosphatase"/>
</dbReference>